<evidence type="ECO:0000313" key="2">
    <source>
        <dbReference type="EMBL" id="KRM75955.1"/>
    </source>
</evidence>
<comment type="caution">
    <text evidence="2">The sequence shown here is derived from an EMBL/GenBank/DDBJ whole genome shotgun (WGS) entry which is preliminary data.</text>
</comment>
<evidence type="ECO:0000256" key="1">
    <source>
        <dbReference type="SAM" id="Phobius"/>
    </source>
</evidence>
<organism evidence="2 3">
    <name type="scientific">Ligilactobacillus murinus DSM 20452 = NBRC 14221</name>
    <dbReference type="NCBI Taxonomy" id="1423772"/>
    <lineage>
        <taxon>Bacteria</taxon>
        <taxon>Bacillati</taxon>
        <taxon>Bacillota</taxon>
        <taxon>Bacilli</taxon>
        <taxon>Lactobacillales</taxon>
        <taxon>Lactobacillaceae</taxon>
        <taxon>Ligilactobacillus</taxon>
    </lineage>
</organism>
<dbReference type="PATRIC" id="fig|1423772.3.peg.2174"/>
<reference evidence="2 3" key="1">
    <citation type="journal article" date="2015" name="Genome Announc.">
        <title>Expanding the biotechnology potential of lactobacilli through comparative genomics of 213 strains and associated genera.</title>
        <authorList>
            <person name="Sun Z."/>
            <person name="Harris H.M."/>
            <person name="McCann A."/>
            <person name="Guo C."/>
            <person name="Argimon S."/>
            <person name="Zhang W."/>
            <person name="Yang X."/>
            <person name="Jeffery I.B."/>
            <person name="Cooney J.C."/>
            <person name="Kagawa T.F."/>
            <person name="Liu W."/>
            <person name="Song Y."/>
            <person name="Salvetti E."/>
            <person name="Wrobel A."/>
            <person name="Rasinkangas P."/>
            <person name="Parkhill J."/>
            <person name="Rea M.C."/>
            <person name="O'Sullivan O."/>
            <person name="Ritari J."/>
            <person name="Douillard F.P."/>
            <person name="Paul Ross R."/>
            <person name="Yang R."/>
            <person name="Briner A.E."/>
            <person name="Felis G.E."/>
            <person name="de Vos W.M."/>
            <person name="Barrangou R."/>
            <person name="Klaenhammer T.R."/>
            <person name="Caufield P.W."/>
            <person name="Cui Y."/>
            <person name="Zhang H."/>
            <person name="O'Toole P.W."/>
        </authorList>
    </citation>
    <scope>NUCLEOTIDE SEQUENCE [LARGE SCALE GENOMIC DNA]</scope>
    <source>
        <strain evidence="2 3">DSM 20452</strain>
    </source>
</reference>
<keyword evidence="1" id="KW-1133">Transmembrane helix</keyword>
<name>A0A0R2BKC5_9LACO</name>
<accession>A0A0R2BKC5</accession>
<feature type="transmembrane region" description="Helical" evidence="1">
    <location>
        <begin position="12"/>
        <end position="34"/>
    </location>
</feature>
<proteinExistence type="predicted"/>
<keyword evidence="1" id="KW-0472">Membrane</keyword>
<protein>
    <submittedName>
        <fullName evidence="2">Uncharacterized protein</fullName>
    </submittedName>
</protein>
<sequence>MQKYRAKLQRYTIILTIITLIVSGIFITCVLNNVSKMLLLTLLLLLFFALSSLISVIFMLYLPRLEKFLAKRRKQKKATDQKRP</sequence>
<dbReference type="Proteomes" id="UP000051612">
    <property type="component" value="Unassembled WGS sequence"/>
</dbReference>
<gene>
    <name evidence="2" type="ORF">FC48_GL002036</name>
</gene>
<dbReference type="RefSeq" id="WP_056958873.1">
    <property type="nucleotide sequence ID" value="NZ_AYYN01000054.1"/>
</dbReference>
<dbReference type="AlphaFoldDB" id="A0A0R2BKC5"/>
<evidence type="ECO:0000313" key="3">
    <source>
        <dbReference type="Proteomes" id="UP000051612"/>
    </source>
</evidence>
<keyword evidence="1" id="KW-0812">Transmembrane</keyword>
<dbReference type="EMBL" id="AYYN01000054">
    <property type="protein sequence ID" value="KRM75955.1"/>
    <property type="molecule type" value="Genomic_DNA"/>
</dbReference>
<feature type="transmembrane region" description="Helical" evidence="1">
    <location>
        <begin position="40"/>
        <end position="62"/>
    </location>
</feature>